<evidence type="ECO:0000256" key="1">
    <source>
        <dbReference type="ARBA" id="ARBA00005058"/>
    </source>
</evidence>
<dbReference type="PANTHER" id="PTHR11904:SF9">
    <property type="entry name" value="PURINE NUCLEOSIDE PHOSPHORYLASE-RELATED"/>
    <property type="match status" value="1"/>
</dbReference>
<evidence type="ECO:0000256" key="3">
    <source>
        <dbReference type="ARBA" id="ARBA00011886"/>
    </source>
</evidence>
<reference evidence="8" key="1">
    <citation type="submission" date="2013-11" db="EMBL/GenBank/DDBJ databases">
        <title>Genome sequence of the fusiform rust pathogen reveals effectors for host alternation and coevolution with pine.</title>
        <authorList>
            <consortium name="DOE Joint Genome Institute"/>
            <person name="Smith K."/>
            <person name="Pendleton A."/>
            <person name="Kubisiak T."/>
            <person name="Anderson C."/>
            <person name="Salamov A."/>
            <person name="Aerts A."/>
            <person name="Riley R."/>
            <person name="Clum A."/>
            <person name="Lindquist E."/>
            <person name="Ence D."/>
            <person name="Campbell M."/>
            <person name="Kronenberg Z."/>
            <person name="Feau N."/>
            <person name="Dhillon B."/>
            <person name="Hamelin R."/>
            <person name="Burleigh J."/>
            <person name="Smith J."/>
            <person name="Yandell M."/>
            <person name="Nelson C."/>
            <person name="Grigoriev I."/>
            <person name="Davis J."/>
        </authorList>
    </citation>
    <scope>NUCLEOTIDE SEQUENCE</scope>
    <source>
        <strain evidence="8">G11</strain>
    </source>
</reference>
<dbReference type="Proteomes" id="UP000886653">
    <property type="component" value="Unassembled WGS sequence"/>
</dbReference>
<dbReference type="EMBL" id="MU167252">
    <property type="protein sequence ID" value="KAG0147100.1"/>
    <property type="molecule type" value="Genomic_DNA"/>
</dbReference>
<evidence type="ECO:0000256" key="6">
    <source>
        <dbReference type="ARBA" id="ARBA00031036"/>
    </source>
</evidence>
<dbReference type="GO" id="GO:0004731">
    <property type="term" value="F:purine-nucleoside phosphorylase activity"/>
    <property type="evidence" value="ECO:0007669"/>
    <property type="project" value="UniProtKB-EC"/>
</dbReference>
<comment type="pathway">
    <text evidence="1">Purine metabolism; purine nucleoside salvage.</text>
</comment>
<evidence type="ECO:0000256" key="5">
    <source>
        <dbReference type="ARBA" id="ARBA00022679"/>
    </source>
</evidence>
<dbReference type="EC" id="2.4.2.1" evidence="3"/>
<evidence type="ECO:0000256" key="4">
    <source>
        <dbReference type="ARBA" id="ARBA00022676"/>
    </source>
</evidence>
<dbReference type="InterPro" id="IPR035994">
    <property type="entry name" value="Nucleoside_phosphorylase_sf"/>
</dbReference>
<dbReference type="SUPFAM" id="SSF53167">
    <property type="entry name" value="Purine and uridine phosphorylases"/>
    <property type="match status" value="1"/>
</dbReference>
<dbReference type="NCBIfam" id="TIGR01697">
    <property type="entry name" value="PNPH-PUNA-XAPA"/>
    <property type="match status" value="1"/>
</dbReference>
<dbReference type="AlphaFoldDB" id="A0A9P6TCX5"/>
<keyword evidence="9" id="KW-1185">Reference proteome</keyword>
<dbReference type="InterPro" id="IPR011268">
    <property type="entry name" value="Purine_phosphorylase"/>
</dbReference>
<dbReference type="Gene3D" id="3.40.50.1580">
    <property type="entry name" value="Nucleoside phosphorylase domain"/>
    <property type="match status" value="1"/>
</dbReference>
<accession>A0A9P6TCX5</accession>
<evidence type="ECO:0000256" key="2">
    <source>
        <dbReference type="ARBA" id="ARBA00006751"/>
    </source>
</evidence>
<gene>
    <name evidence="8" type="ORF">CROQUDRAFT_656584</name>
</gene>
<evidence type="ECO:0000313" key="8">
    <source>
        <dbReference type="EMBL" id="KAG0147100.1"/>
    </source>
</evidence>
<comment type="similarity">
    <text evidence="2">Belongs to the PNP/MTAP phosphorylase family.</text>
</comment>
<feature type="domain" description="Nucleoside phosphorylase" evidence="7">
    <location>
        <begin position="40"/>
        <end position="319"/>
    </location>
</feature>
<keyword evidence="5" id="KW-0808">Transferase</keyword>
<comment type="caution">
    <text evidence="8">The sequence shown here is derived from an EMBL/GenBank/DDBJ whole genome shotgun (WGS) entry which is preliminary data.</text>
</comment>
<organism evidence="8 9">
    <name type="scientific">Cronartium quercuum f. sp. fusiforme G11</name>
    <dbReference type="NCBI Taxonomy" id="708437"/>
    <lineage>
        <taxon>Eukaryota</taxon>
        <taxon>Fungi</taxon>
        <taxon>Dikarya</taxon>
        <taxon>Basidiomycota</taxon>
        <taxon>Pucciniomycotina</taxon>
        <taxon>Pucciniomycetes</taxon>
        <taxon>Pucciniales</taxon>
        <taxon>Coleosporiaceae</taxon>
        <taxon>Cronartium</taxon>
    </lineage>
</organism>
<dbReference type="CDD" id="cd09009">
    <property type="entry name" value="PNP-EcPNPII_like"/>
    <property type="match status" value="1"/>
</dbReference>
<dbReference type="GO" id="GO:0005737">
    <property type="term" value="C:cytoplasm"/>
    <property type="evidence" value="ECO:0007669"/>
    <property type="project" value="TreeGrafter"/>
</dbReference>
<keyword evidence="4" id="KW-0328">Glycosyltransferase</keyword>
<evidence type="ECO:0000259" key="7">
    <source>
        <dbReference type="Pfam" id="PF01048"/>
    </source>
</evidence>
<dbReference type="InterPro" id="IPR000845">
    <property type="entry name" value="Nucleoside_phosphorylase_d"/>
</dbReference>
<protein>
    <recommendedName>
        <fullName evidence="3">purine-nucleoside phosphorylase</fullName>
        <ecNumber evidence="3">2.4.2.1</ecNumber>
    </recommendedName>
    <alternativeName>
        <fullName evidence="6">Inosine-guanosine phosphorylase</fullName>
    </alternativeName>
</protein>
<dbReference type="GO" id="GO:0009116">
    <property type="term" value="P:nucleoside metabolic process"/>
    <property type="evidence" value="ECO:0007669"/>
    <property type="project" value="InterPro"/>
</dbReference>
<dbReference type="PANTHER" id="PTHR11904">
    <property type="entry name" value="METHYLTHIOADENOSINE/PURINE NUCLEOSIDE PHOSPHORYLASE"/>
    <property type="match status" value="1"/>
</dbReference>
<dbReference type="Pfam" id="PF01048">
    <property type="entry name" value="PNP_UDP_1"/>
    <property type="match status" value="1"/>
</dbReference>
<sequence>MSTLGASSSPLAAFEATDPRLINAYRSIQNLLRVPSRQPKLGIVCGSGLGGLASQLDEAETISYQDIKQWPALKAGSVVKGHETKGLVFGRLGRTDVVCQSGRLHCYEGYPLVDVIFAVRIFKLLGCEAVIITNAAGAVNPNLKVGQIIALYDHLALPSLTSWNPLIGPNVTELGPRFPPMSDAYDFELRKSVFRSMAEVGLEKGSVVEGIYAWVAGPTYETRAEGRFIRSAGADVVGMSTVPEVIAARHVGLRVLTLSLVTNVVIDSPYQSAEAFVDQEKHSSSVGISLEPAWKEETANHDEVLEIGRQKAADVLKIVKYVANDARWKL</sequence>
<dbReference type="OrthoDB" id="10261782at2759"/>
<evidence type="ECO:0000313" key="9">
    <source>
        <dbReference type="Proteomes" id="UP000886653"/>
    </source>
</evidence>
<name>A0A9P6TCX5_9BASI</name>
<proteinExistence type="inferred from homology"/>
<dbReference type="NCBIfam" id="NF006054">
    <property type="entry name" value="PRK08202.1"/>
    <property type="match status" value="1"/>
</dbReference>